<organism evidence="3 4">
    <name type="scientific">Chitinophaga ginsengisoli</name>
    <dbReference type="NCBI Taxonomy" id="363837"/>
    <lineage>
        <taxon>Bacteria</taxon>
        <taxon>Pseudomonadati</taxon>
        <taxon>Bacteroidota</taxon>
        <taxon>Chitinophagia</taxon>
        <taxon>Chitinophagales</taxon>
        <taxon>Chitinophagaceae</taxon>
        <taxon>Chitinophaga</taxon>
    </lineage>
</organism>
<keyword evidence="3" id="KW-0238">DNA-binding</keyword>
<proteinExistence type="predicted"/>
<dbReference type="EMBL" id="PYGK01000001">
    <property type="protein sequence ID" value="PSL35365.1"/>
    <property type="molecule type" value="Genomic_DNA"/>
</dbReference>
<name>A0A2P8GN43_9BACT</name>
<dbReference type="OrthoDB" id="43316at2"/>
<dbReference type="InterPro" id="IPR057727">
    <property type="entry name" value="WCX_dom"/>
</dbReference>
<keyword evidence="4" id="KW-1185">Reference proteome</keyword>
<dbReference type="GO" id="GO:0003677">
    <property type="term" value="F:DNA binding"/>
    <property type="evidence" value="ECO:0007669"/>
    <property type="project" value="UniProtKB-KW"/>
</dbReference>
<dbReference type="PANTHER" id="PTHR34580">
    <property type="match status" value="1"/>
</dbReference>
<dbReference type="RefSeq" id="WP_106599963.1">
    <property type="nucleotide sequence ID" value="NZ_PYGK01000001.1"/>
</dbReference>
<feature type="domain" description="WCX" evidence="2">
    <location>
        <begin position="256"/>
        <end position="330"/>
    </location>
</feature>
<dbReference type="PANTHER" id="PTHR34580:SF9">
    <property type="entry name" value="SLL5097 PROTEIN"/>
    <property type="match status" value="1"/>
</dbReference>
<dbReference type="InterPro" id="IPR051534">
    <property type="entry name" value="CBASS_pafABC_assoc_protein"/>
</dbReference>
<reference evidence="3 4" key="1">
    <citation type="submission" date="2018-03" db="EMBL/GenBank/DDBJ databases">
        <title>Genomic Encyclopedia of Archaeal and Bacterial Type Strains, Phase II (KMG-II): from individual species to whole genera.</title>
        <authorList>
            <person name="Goeker M."/>
        </authorList>
    </citation>
    <scope>NUCLEOTIDE SEQUENCE [LARGE SCALE GENOMIC DNA]</scope>
    <source>
        <strain evidence="3 4">DSM 18107</strain>
    </source>
</reference>
<dbReference type="Proteomes" id="UP000240978">
    <property type="component" value="Unassembled WGS sequence"/>
</dbReference>
<dbReference type="AlphaFoldDB" id="A0A2P8GN43"/>
<evidence type="ECO:0000313" key="3">
    <source>
        <dbReference type="EMBL" id="PSL35365.1"/>
    </source>
</evidence>
<dbReference type="Pfam" id="PF13280">
    <property type="entry name" value="WYL"/>
    <property type="match status" value="1"/>
</dbReference>
<sequence>MPVNKNALIRYRTIDSCLRNRLRKWTLQDLINAVGDALYEYEGVEKGISRRAIQMDLQAMRSDKLGYSAPIIVVDKKYYTYEDPDYSITQIPLNDVDLSRMNEAVEVLKQFKGFSHFSSLNEVVQKLEDHVYAASHNTRSVIDFEKNERLKGLEYLELLYQSVIQRKVVKISYQSFRAKSSNSFEYHVWWLKEFKNRWFAVGVKGKGMVVTHLALDRIQELELLDTALYIDNDDLDPGAYYQDVVGVTVSTNLRAQNVKILVSHEHAPYILTKPMHHSQELIETREDGIIINLKVQLNFELEREILGYGDGMIVLSPVNLAGKMQKKMQQGVINYSDPLLFHKTEK</sequence>
<evidence type="ECO:0000259" key="2">
    <source>
        <dbReference type="Pfam" id="PF25583"/>
    </source>
</evidence>
<dbReference type="Pfam" id="PF25583">
    <property type="entry name" value="WCX"/>
    <property type="match status" value="1"/>
</dbReference>
<feature type="domain" description="WYL" evidence="1">
    <location>
        <begin position="154"/>
        <end position="222"/>
    </location>
</feature>
<gene>
    <name evidence="3" type="ORF">CLV42_101119</name>
</gene>
<evidence type="ECO:0000259" key="1">
    <source>
        <dbReference type="Pfam" id="PF13280"/>
    </source>
</evidence>
<comment type="caution">
    <text evidence="3">The sequence shown here is derived from an EMBL/GenBank/DDBJ whole genome shotgun (WGS) entry which is preliminary data.</text>
</comment>
<dbReference type="InterPro" id="IPR026881">
    <property type="entry name" value="WYL_dom"/>
</dbReference>
<evidence type="ECO:0000313" key="4">
    <source>
        <dbReference type="Proteomes" id="UP000240978"/>
    </source>
</evidence>
<accession>A0A2P8GN43</accession>
<protein>
    <submittedName>
        <fullName evidence="3">Putative DNA-binding transcriptional regulator YafY</fullName>
    </submittedName>
</protein>